<accession>A0ABN8MHZ4</accession>
<organism evidence="3 4">
    <name type="scientific">Porites evermanni</name>
    <dbReference type="NCBI Taxonomy" id="104178"/>
    <lineage>
        <taxon>Eukaryota</taxon>
        <taxon>Metazoa</taxon>
        <taxon>Cnidaria</taxon>
        <taxon>Anthozoa</taxon>
        <taxon>Hexacorallia</taxon>
        <taxon>Scleractinia</taxon>
        <taxon>Fungiina</taxon>
        <taxon>Poritidae</taxon>
        <taxon>Porites</taxon>
    </lineage>
</organism>
<evidence type="ECO:0000313" key="3">
    <source>
        <dbReference type="EMBL" id="CAH3027634.1"/>
    </source>
</evidence>
<evidence type="ECO:0000256" key="1">
    <source>
        <dbReference type="SAM" id="MobiDB-lite"/>
    </source>
</evidence>
<name>A0ABN8MHZ4_9CNID</name>
<comment type="caution">
    <text evidence="3">The sequence shown here is derived from an EMBL/GenBank/DDBJ whole genome shotgun (WGS) entry which is preliminary data.</text>
</comment>
<keyword evidence="4" id="KW-1185">Reference proteome</keyword>
<evidence type="ECO:0000313" key="4">
    <source>
        <dbReference type="Proteomes" id="UP001159427"/>
    </source>
</evidence>
<dbReference type="SUPFAM" id="SSF47473">
    <property type="entry name" value="EF-hand"/>
    <property type="match status" value="1"/>
</dbReference>
<dbReference type="InterPro" id="IPR011992">
    <property type="entry name" value="EF-hand-dom_pair"/>
</dbReference>
<dbReference type="InterPro" id="IPR000488">
    <property type="entry name" value="Death_dom"/>
</dbReference>
<gene>
    <name evidence="3" type="ORF">PEVE_00032038</name>
</gene>
<dbReference type="Proteomes" id="UP001159427">
    <property type="component" value="Unassembled WGS sequence"/>
</dbReference>
<dbReference type="EMBL" id="CALNXI010000463">
    <property type="protein sequence ID" value="CAH3027634.1"/>
    <property type="molecule type" value="Genomic_DNA"/>
</dbReference>
<sequence length="313" mass="36081">MFKFLRRNKQQPQPEANHEERPTTPEQPVVDNVDHLEEVLKPLFETVKPTVPEDYFVPISEVERLWSRFQQLGPNDEGTVESEVFQHPSFTSDPFLRQVWRTFPTDENGNVNFQSFVGVLMWWKTAPLEQKLEGIFKLLNKAQPLDVPALQKVIMKLDSGVHEETAKSKAELLVKTLDDKEQGYIDVDQWLRWVLQLPEDEIAKLTRFEIIPVEMESHALPSRRSGGESEIPDELLITTAAKIGEKDWVPLARELGFTKQEIRDVKKKYPHRSREQVYQMLVSWRHKKGQEATVAALELSTSNAGIETLSAES</sequence>
<reference evidence="3 4" key="1">
    <citation type="submission" date="2022-05" db="EMBL/GenBank/DDBJ databases">
        <authorList>
            <consortium name="Genoscope - CEA"/>
            <person name="William W."/>
        </authorList>
    </citation>
    <scope>NUCLEOTIDE SEQUENCE [LARGE SCALE GENOMIC DNA]</scope>
</reference>
<protein>
    <recommendedName>
        <fullName evidence="2">Death domain-containing protein</fullName>
    </recommendedName>
</protein>
<dbReference type="Pfam" id="PF00531">
    <property type="entry name" value="Death"/>
    <property type="match status" value="1"/>
</dbReference>
<dbReference type="InterPro" id="IPR016729">
    <property type="entry name" value="FADD"/>
</dbReference>
<dbReference type="SMART" id="SM00005">
    <property type="entry name" value="DEATH"/>
    <property type="match status" value="1"/>
</dbReference>
<dbReference type="CDD" id="cd01670">
    <property type="entry name" value="Death"/>
    <property type="match status" value="1"/>
</dbReference>
<evidence type="ECO:0000259" key="2">
    <source>
        <dbReference type="PROSITE" id="PS50017"/>
    </source>
</evidence>
<dbReference type="PROSITE" id="PS50017">
    <property type="entry name" value="DEATH_DOMAIN"/>
    <property type="match status" value="1"/>
</dbReference>
<dbReference type="SUPFAM" id="SSF47986">
    <property type="entry name" value="DEATH domain"/>
    <property type="match status" value="1"/>
</dbReference>
<dbReference type="Gene3D" id="1.10.238.10">
    <property type="entry name" value="EF-hand"/>
    <property type="match status" value="1"/>
</dbReference>
<proteinExistence type="predicted"/>
<dbReference type="PANTHER" id="PTHR15077">
    <property type="entry name" value="FAS-ASSOCIATING DEATH DOMAIN-CONTAINING PROTEIN FADD"/>
    <property type="match status" value="1"/>
</dbReference>
<dbReference type="Gene3D" id="1.10.533.10">
    <property type="entry name" value="Death Domain, Fas"/>
    <property type="match status" value="1"/>
</dbReference>
<dbReference type="InterPro" id="IPR011029">
    <property type="entry name" value="DEATH-like_dom_sf"/>
</dbReference>
<feature type="region of interest" description="Disordered" evidence="1">
    <location>
        <begin position="1"/>
        <end position="28"/>
    </location>
</feature>
<feature type="domain" description="Death" evidence="2">
    <location>
        <begin position="247"/>
        <end position="297"/>
    </location>
</feature>